<reference evidence="5" key="1">
    <citation type="submission" date="2017-08" db="EMBL/GenBank/DDBJ databases">
        <title>Assembly of the North American Bullfrog Genome.</title>
        <authorList>
            <person name="Warren R.L."/>
            <person name="Vandervalk B.P."/>
            <person name="Kucuk E."/>
            <person name="Birol I."/>
            <person name="Helbing C."/>
            <person name="Pandoh P."/>
            <person name="Behsaz B."/>
            <person name="Mohamadi H."/>
            <person name="Chu J."/>
            <person name="Jackman S."/>
            <person name="Hammond S.A."/>
            <person name="Veldhoen N."/>
            <person name="Kirk H."/>
            <person name="Zhao Y."/>
            <person name="Coope R."/>
            <person name="Pleasance S."/>
            <person name="Moore R."/>
            <person name="Holt R."/>
        </authorList>
    </citation>
    <scope>NUCLEOTIDE SEQUENCE</scope>
    <source>
        <strain evidence="5">Bruno</strain>
        <tissue evidence="5">Liver</tissue>
    </source>
</reference>
<evidence type="ECO:0000256" key="3">
    <source>
        <dbReference type="PROSITE-ProRule" id="PRU00446"/>
    </source>
</evidence>
<dbReference type="GO" id="GO:0005615">
    <property type="term" value="C:extracellular space"/>
    <property type="evidence" value="ECO:0007669"/>
    <property type="project" value="TreeGrafter"/>
</dbReference>
<dbReference type="InterPro" id="IPR011041">
    <property type="entry name" value="Quinoprot_gluc/sorb_DH_b-prop"/>
</dbReference>
<dbReference type="PANTHER" id="PTHR23192">
    <property type="entry name" value="OLFACTOMEDIN-RELATED"/>
    <property type="match status" value="1"/>
</dbReference>
<comment type="caution">
    <text evidence="3">Lacks conserved residue(s) required for the propagation of feature annotation.</text>
</comment>
<dbReference type="OrthoDB" id="8626508at2759"/>
<dbReference type="PROSITE" id="PS51132">
    <property type="entry name" value="OLF"/>
    <property type="match status" value="1"/>
</dbReference>
<evidence type="ECO:0000256" key="1">
    <source>
        <dbReference type="ARBA" id="ARBA00004613"/>
    </source>
</evidence>
<evidence type="ECO:0000313" key="5">
    <source>
        <dbReference type="EMBL" id="PIO16093.1"/>
    </source>
</evidence>
<sequence length="346" mass="39784">IRNISIMVNQLEIYDKNNVLVIRREIEALKKRLEECEKNNTKPGYPSLPSPDIGTCEHGQIINISKPFVVQINWLLGAYLYGGWGRDSLLGADQNVQWVAPLKTDGRIMESLQFYSSYNDLTIYNDATGRTLSKWDNYYGYVYTDCGQGGGMILYNNMLYYNCYNTLNICKYDWKNNVLTRAALPGATYTNRFSYSHTAWQDIDLAADEEGLWVIYATEQNAGNIVISKFNDTSLTVLQTWNTNQFKHGVSNAFMVCGVLYATRAISTKQEEIFYMYDTKTNEEGRLSVVFDKLKEKVQSLSYNPNDHRLYMYNDAFLIHYDLSFTSLSKPKSNIIHSKINPINIK</sequence>
<protein>
    <recommendedName>
        <fullName evidence="4">Olfactomedin-like domain-containing protein</fullName>
    </recommendedName>
</protein>
<feature type="non-terminal residue" evidence="5">
    <location>
        <position position="1"/>
    </location>
</feature>
<dbReference type="InterPro" id="IPR003112">
    <property type="entry name" value="Olfac-like_dom"/>
</dbReference>
<dbReference type="SMART" id="SM00284">
    <property type="entry name" value="OLF"/>
    <property type="match status" value="1"/>
</dbReference>
<dbReference type="InterPro" id="IPR050605">
    <property type="entry name" value="Olfactomedin-like_domain"/>
</dbReference>
<accession>A0A2G9QLY5</accession>
<dbReference type="EMBL" id="KV969931">
    <property type="protein sequence ID" value="PIO16093.1"/>
    <property type="molecule type" value="Genomic_DNA"/>
</dbReference>
<gene>
    <name evidence="5" type="ORF">AB205_0021940</name>
</gene>
<dbReference type="PANTHER" id="PTHR23192:SF7">
    <property type="entry name" value="OLFACTOMEDIN-4"/>
    <property type="match status" value="1"/>
</dbReference>
<organism evidence="5">
    <name type="scientific">Aquarana catesbeiana</name>
    <name type="common">American bullfrog</name>
    <name type="synonym">Rana catesbeiana</name>
    <dbReference type="NCBI Taxonomy" id="8400"/>
    <lineage>
        <taxon>Eukaryota</taxon>
        <taxon>Metazoa</taxon>
        <taxon>Chordata</taxon>
        <taxon>Craniata</taxon>
        <taxon>Vertebrata</taxon>
        <taxon>Euteleostomi</taxon>
        <taxon>Amphibia</taxon>
        <taxon>Batrachia</taxon>
        <taxon>Anura</taxon>
        <taxon>Neobatrachia</taxon>
        <taxon>Ranoidea</taxon>
        <taxon>Ranidae</taxon>
        <taxon>Aquarana</taxon>
    </lineage>
</organism>
<evidence type="ECO:0000259" key="4">
    <source>
        <dbReference type="PROSITE" id="PS51132"/>
    </source>
</evidence>
<name>A0A2G9QLY5_AQUCT</name>
<comment type="subcellular location">
    <subcellularLocation>
        <location evidence="1">Secreted</location>
    </subcellularLocation>
</comment>
<dbReference type="SUPFAM" id="SSF50952">
    <property type="entry name" value="Soluble quinoprotein glucose dehydrogenase"/>
    <property type="match status" value="1"/>
</dbReference>
<dbReference type="AlphaFoldDB" id="A0A2G9QLY5"/>
<keyword evidence="2" id="KW-0964">Secreted</keyword>
<dbReference type="GO" id="GO:0007165">
    <property type="term" value="P:signal transduction"/>
    <property type="evidence" value="ECO:0007669"/>
    <property type="project" value="TreeGrafter"/>
</dbReference>
<proteinExistence type="predicted"/>
<evidence type="ECO:0000256" key="2">
    <source>
        <dbReference type="ARBA" id="ARBA00022525"/>
    </source>
</evidence>
<feature type="domain" description="Olfactomedin-like" evidence="4">
    <location>
        <begin position="55"/>
        <end position="327"/>
    </location>
</feature>
<dbReference type="Pfam" id="PF02191">
    <property type="entry name" value="OLF"/>
    <property type="match status" value="1"/>
</dbReference>